<keyword evidence="5" id="KW-0443">Lipid metabolism</keyword>
<evidence type="ECO:0000313" key="11">
    <source>
        <dbReference type="EMBL" id="KAJ8922567.1"/>
    </source>
</evidence>
<sequence length="430" mass="48530">MVVSAGVQVPQSGQYIPFGLLSSFLVVSLSSYALIFDPGNFAGEAKLSKQGDFGLNIIEFLEKYEYPVECHEVTTEDGYLLTMHRIPHGRNQTNTTTPFVEKPPVLLMHGLFFSSMDWVNTGPNKSLALNLADLGYDVWLGNNRGNTWSRKHLVLDPDLDQKFWDFSFDTCGCFDLPAKIDYILNTTGREKLSYVGFSQGTTAFFALASLKPEYNEKIAVMAALGPVAYMRNLAEPVAQFYSYFMAWFVAVLDLFGVNEIFSNTPLLLRLLEMFCVETSIFQDLCLNVLFFLTGEDLVQFERSFVEVAISNAPAGISLKMLSHYIQGIDSGDFTRYDYGLKNMEVYGQLSPPSYNVSLITTPVALFYAKNDRFSPVRDVEQLANQLPNVVLKNLIEWELFNHIDFVLARDVKTLLNDDVIKLLNVYNFIS</sequence>
<keyword evidence="3 7" id="KW-0378">Hydrolase</keyword>
<dbReference type="SUPFAM" id="SSF53474">
    <property type="entry name" value="alpha/beta-Hydrolases"/>
    <property type="match status" value="1"/>
</dbReference>
<proteinExistence type="inferred from homology"/>
<dbReference type="Gene3D" id="3.40.50.1820">
    <property type="entry name" value="alpha/beta hydrolase"/>
    <property type="match status" value="1"/>
</dbReference>
<feature type="transmembrane region" description="Helical" evidence="9">
    <location>
        <begin position="240"/>
        <end position="261"/>
    </location>
</feature>
<feature type="active site" description="Charge relay system" evidence="8">
    <location>
        <position position="371"/>
    </location>
</feature>
<evidence type="ECO:0000256" key="3">
    <source>
        <dbReference type="ARBA" id="ARBA00022801"/>
    </source>
</evidence>
<evidence type="ECO:0000256" key="4">
    <source>
        <dbReference type="ARBA" id="ARBA00022963"/>
    </source>
</evidence>
<dbReference type="PIRSF" id="PIRSF000862">
    <property type="entry name" value="Steryl_ester_lip"/>
    <property type="match status" value="1"/>
</dbReference>
<dbReference type="Proteomes" id="UP001159042">
    <property type="component" value="Unassembled WGS sequence"/>
</dbReference>
<feature type="transmembrane region" description="Helical" evidence="9">
    <location>
        <begin position="15"/>
        <end position="36"/>
    </location>
</feature>
<evidence type="ECO:0000256" key="7">
    <source>
        <dbReference type="PIRNR" id="PIRNR000862"/>
    </source>
</evidence>
<keyword evidence="9" id="KW-0472">Membrane</keyword>
<keyword evidence="2" id="KW-0732">Signal</keyword>
<feature type="active site" description="Nucleophile" evidence="8">
    <location>
        <position position="198"/>
    </location>
</feature>
<accession>A0AAV8W8V9</accession>
<reference evidence="11 12" key="1">
    <citation type="journal article" date="2023" name="Insect Mol. Biol.">
        <title>Genome sequencing provides insights into the evolution of gene families encoding plant cell wall-degrading enzymes in longhorned beetles.</title>
        <authorList>
            <person name="Shin N.R."/>
            <person name="Okamura Y."/>
            <person name="Kirsch R."/>
            <person name="Pauchet Y."/>
        </authorList>
    </citation>
    <scope>NUCLEOTIDE SEQUENCE [LARGE SCALE GENOMIC DNA]</scope>
    <source>
        <strain evidence="11">EAD_L_NR</strain>
    </source>
</reference>
<protein>
    <recommendedName>
        <fullName evidence="7">Lipase</fullName>
    </recommendedName>
</protein>
<feature type="domain" description="Partial AB-hydrolase lipase" evidence="10">
    <location>
        <begin position="59"/>
        <end position="121"/>
    </location>
</feature>
<evidence type="ECO:0000256" key="6">
    <source>
        <dbReference type="ARBA" id="ARBA00023180"/>
    </source>
</evidence>
<dbReference type="GO" id="GO:0016042">
    <property type="term" value="P:lipid catabolic process"/>
    <property type="evidence" value="ECO:0007669"/>
    <property type="project" value="UniProtKB-KW"/>
</dbReference>
<evidence type="ECO:0000259" key="10">
    <source>
        <dbReference type="Pfam" id="PF04083"/>
    </source>
</evidence>
<dbReference type="EMBL" id="JANEYG010000006">
    <property type="protein sequence ID" value="KAJ8922567.1"/>
    <property type="molecule type" value="Genomic_DNA"/>
</dbReference>
<organism evidence="11 12">
    <name type="scientific">Exocentrus adspersus</name>
    <dbReference type="NCBI Taxonomy" id="1586481"/>
    <lineage>
        <taxon>Eukaryota</taxon>
        <taxon>Metazoa</taxon>
        <taxon>Ecdysozoa</taxon>
        <taxon>Arthropoda</taxon>
        <taxon>Hexapoda</taxon>
        <taxon>Insecta</taxon>
        <taxon>Pterygota</taxon>
        <taxon>Neoptera</taxon>
        <taxon>Endopterygota</taxon>
        <taxon>Coleoptera</taxon>
        <taxon>Polyphaga</taxon>
        <taxon>Cucujiformia</taxon>
        <taxon>Chrysomeloidea</taxon>
        <taxon>Cerambycidae</taxon>
        <taxon>Lamiinae</taxon>
        <taxon>Acanthocinini</taxon>
        <taxon>Exocentrus</taxon>
    </lineage>
</organism>
<keyword evidence="9" id="KW-0812">Transmembrane</keyword>
<feature type="active site" description="Charge relay system" evidence="8">
    <location>
        <position position="402"/>
    </location>
</feature>
<keyword evidence="9" id="KW-1133">Transmembrane helix</keyword>
<evidence type="ECO:0000256" key="8">
    <source>
        <dbReference type="PIRSR" id="PIRSR000862-1"/>
    </source>
</evidence>
<dbReference type="AlphaFoldDB" id="A0AAV8W8V9"/>
<evidence type="ECO:0000256" key="2">
    <source>
        <dbReference type="ARBA" id="ARBA00022729"/>
    </source>
</evidence>
<dbReference type="InterPro" id="IPR025483">
    <property type="entry name" value="Lipase_euk"/>
</dbReference>
<keyword evidence="6" id="KW-0325">Glycoprotein</keyword>
<dbReference type="InterPro" id="IPR006693">
    <property type="entry name" value="AB_hydrolase_lipase"/>
</dbReference>
<evidence type="ECO:0000256" key="1">
    <source>
        <dbReference type="ARBA" id="ARBA00010701"/>
    </source>
</evidence>
<dbReference type="GO" id="GO:0016788">
    <property type="term" value="F:hydrolase activity, acting on ester bonds"/>
    <property type="evidence" value="ECO:0007669"/>
    <property type="project" value="InterPro"/>
</dbReference>
<gene>
    <name evidence="11" type="ORF">NQ315_007597</name>
</gene>
<evidence type="ECO:0000256" key="5">
    <source>
        <dbReference type="ARBA" id="ARBA00023098"/>
    </source>
</evidence>
<dbReference type="InterPro" id="IPR029058">
    <property type="entry name" value="AB_hydrolase_fold"/>
</dbReference>
<dbReference type="Pfam" id="PF04083">
    <property type="entry name" value="Abhydro_lipase"/>
    <property type="match status" value="1"/>
</dbReference>
<keyword evidence="4 7" id="KW-0442">Lipid degradation</keyword>
<evidence type="ECO:0000313" key="12">
    <source>
        <dbReference type="Proteomes" id="UP001159042"/>
    </source>
</evidence>
<dbReference type="PANTHER" id="PTHR11005">
    <property type="entry name" value="LYSOSOMAL ACID LIPASE-RELATED"/>
    <property type="match status" value="1"/>
</dbReference>
<comment type="caution">
    <text evidence="11">The sequence shown here is derived from an EMBL/GenBank/DDBJ whole genome shotgun (WGS) entry which is preliminary data.</text>
</comment>
<dbReference type="FunFam" id="3.40.50.1820:FF:000057">
    <property type="entry name" value="Lipase"/>
    <property type="match status" value="1"/>
</dbReference>
<keyword evidence="12" id="KW-1185">Reference proteome</keyword>
<evidence type="ECO:0000256" key="9">
    <source>
        <dbReference type="SAM" id="Phobius"/>
    </source>
</evidence>
<comment type="similarity">
    <text evidence="1 7">Belongs to the AB hydrolase superfamily. Lipase family.</text>
</comment>
<name>A0AAV8W8V9_9CUCU</name>